<feature type="non-terminal residue" evidence="2">
    <location>
        <position position="1"/>
    </location>
</feature>
<protein>
    <submittedName>
        <fullName evidence="2">Uncharacterized protein</fullName>
    </submittedName>
</protein>
<accession>A0A8S0ULA6</accession>
<gene>
    <name evidence="2" type="ORF">OLEA9_A094233</name>
</gene>
<evidence type="ECO:0000313" key="3">
    <source>
        <dbReference type="Proteomes" id="UP000594638"/>
    </source>
</evidence>
<evidence type="ECO:0000313" key="2">
    <source>
        <dbReference type="EMBL" id="CAA3019303.1"/>
    </source>
</evidence>
<dbReference type="EMBL" id="CACTIH010008162">
    <property type="protein sequence ID" value="CAA3019303.1"/>
    <property type="molecule type" value="Genomic_DNA"/>
</dbReference>
<dbReference type="AlphaFoldDB" id="A0A8S0ULA6"/>
<reference evidence="2 3" key="1">
    <citation type="submission" date="2019-12" db="EMBL/GenBank/DDBJ databases">
        <authorList>
            <person name="Alioto T."/>
            <person name="Alioto T."/>
            <person name="Gomez Garrido J."/>
        </authorList>
    </citation>
    <scope>NUCLEOTIDE SEQUENCE [LARGE SCALE GENOMIC DNA]</scope>
</reference>
<feature type="compositionally biased region" description="Basic and acidic residues" evidence="1">
    <location>
        <begin position="108"/>
        <end position="128"/>
    </location>
</feature>
<keyword evidence="3" id="KW-1185">Reference proteome</keyword>
<sequence>CGDTRGGIIYTPASTSSATASPDSSANNPNPLSSLYGRYLDTRSRRGRARYQGTEGKAVHSADLHLPSLPTPHVTQFRFHNTLTRPIITATVTISFSKEIDPQAPLPRHKEIDPRELSSSRSPKDKGDPSSNKQQMLGSKATHKDKGIQTEDNASGGHAENTCFEEYGWCPVMEEEPTEDTLQLFARLRGKP</sequence>
<feature type="region of interest" description="Disordered" evidence="1">
    <location>
        <begin position="1"/>
        <end position="36"/>
    </location>
</feature>
<evidence type="ECO:0000256" key="1">
    <source>
        <dbReference type="SAM" id="MobiDB-lite"/>
    </source>
</evidence>
<dbReference type="Proteomes" id="UP000594638">
    <property type="component" value="Unassembled WGS sequence"/>
</dbReference>
<feature type="compositionally biased region" description="Low complexity" evidence="1">
    <location>
        <begin position="11"/>
        <end position="34"/>
    </location>
</feature>
<dbReference type="Gramene" id="OE9A094233T1">
    <property type="protein sequence ID" value="OE9A094233C1"/>
    <property type="gene ID" value="OE9A094233"/>
</dbReference>
<comment type="caution">
    <text evidence="2">The sequence shown here is derived from an EMBL/GenBank/DDBJ whole genome shotgun (WGS) entry which is preliminary data.</text>
</comment>
<organism evidence="2 3">
    <name type="scientific">Olea europaea subsp. europaea</name>
    <dbReference type="NCBI Taxonomy" id="158383"/>
    <lineage>
        <taxon>Eukaryota</taxon>
        <taxon>Viridiplantae</taxon>
        <taxon>Streptophyta</taxon>
        <taxon>Embryophyta</taxon>
        <taxon>Tracheophyta</taxon>
        <taxon>Spermatophyta</taxon>
        <taxon>Magnoliopsida</taxon>
        <taxon>eudicotyledons</taxon>
        <taxon>Gunneridae</taxon>
        <taxon>Pentapetalae</taxon>
        <taxon>asterids</taxon>
        <taxon>lamiids</taxon>
        <taxon>Lamiales</taxon>
        <taxon>Oleaceae</taxon>
        <taxon>Oleeae</taxon>
        <taxon>Olea</taxon>
    </lineage>
</organism>
<name>A0A8S0ULA6_OLEEU</name>
<proteinExistence type="predicted"/>
<feature type="region of interest" description="Disordered" evidence="1">
    <location>
        <begin position="99"/>
        <end position="161"/>
    </location>
</feature>